<dbReference type="KEGG" id="asx:CDL62_10520"/>
<evidence type="ECO:0000256" key="4">
    <source>
        <dbReference type="RuleBase" id="RU000535"/>
    </source>
</evidence>
<reference evidence="6" key="1">
    <citation type="submission" date="2017-02" db="EMBL/GenBank/DDBJ databases">
        <authorList>
            <person name="Varghese N."/>
            <person name="Submissions S."/>
        </authorList>
    </citation>
    <scope>NUCLEOTIDE SEQUENCE [LARGE SCALE GENOMIC DNA]</scope>
    <source>
        <strain evidence="6">DSM 24412</strain>
    </source>
</reference>
<dbReference type="GO" id="GO:0046872">
    <property type="term" value="F:metal ion binding"/>
    <property type="evidence" value="ECO:0007669"/>
    <property type="project" value="TreeGrafter"/>
</dbReference>
<dbReference type="Gene3D" id="2.30.33.40">
    <property type="entry name" value="GroES chaperonin"/>
    <property type="match status" value="1"/>
</dbReference>
<proteinExistence type="inferred from homology"/>
<evidence type="ECO:0000256" key="3">
    <source>
        <dbReference type="HAMAP-Rule" id="MF_00580"/>
    </source>
</evidence>
<dbReference type="OrthoDB" id="9806791at2"/>
<gene>
    <name evidence="3" type="primary">groES</name>
    <name evidence="3" type="synonym">groS</name>
    <name evidence="5" type="ORF">SAMN03080601_00687</name>
</gene>
<evidence type="ECO:0000313" key="6">
    <source>
        <dbReference type="Proteomes" id="UP000191055"/>
    </source>
</evidence>
<accession>A0A1T5BYE5</accession>
<dbReference type="InterPro" id="IPR037124">
    <property type="entry name" value="Chaperonin_GroES_sf"/>
</dbReference>
<dbReference type="GO" id="GO:0051087">
    <property type="term" value="F:protein-folding chaperone binding"/>
    <property type="evidence" value="ECO:0007669"/>
    <property type="project" value="TreeGrafter"/>
</dbReference>
<dbReference type="CDD" id="cd00320">
    <property type="entry name" value="cpn10"/>
    <property type="match status" value="1"/>
</dbReference>
<dbReference type="PRINTS" id="PR00297">
    <property type="entry name" value="CHAPERONIN10"/>
</dbReference>
<dbReference type="SUPFAM" id="SSF50129">
    <property type="entry name" value="GroES-like"/>
    <property type="match status" value="1"/>
</dbReference>
<dbReference type="SMART" id="SM00883">
    <property type="entry name" value="Cpn10"/>
    <property type="match status" value="1"/>
</dbReference>
<dbReference type="FunFam" id="2.30.33.40:FF:000001">
    <property type="entry name" value="10 kDa chaperonin"/>
    <property type="match status" value="1"/>
</dbReference>
<dbReference type="HAMAP" id="MF_00580">
    <property type="entry name" value="CH10"/>
    <property type="match status" value="1"/>
</dbReference>
<sequence length="92" mass="9749">MSTLKGKILAGKVLVKPQAAEEKTSSGIIIPDSAKEKPLKGEVVLVGAAKKDEAMEVKAGDQVLYGKYAGTELNIDGEDFLLISQSDILYIA</sequence>
<dbReference type="InterPro" id="IPR020818">
    <property type="entry name" value="Chaperonin_GroES"/>
</dbReference>
<dbReference type="GO" id="GO:0005737">
    <property type="term" value="C:cytoplasm"/>
    <property type="evidence" value="ECO:0007669"/>
    <property type="project" value="UniProtKB-SubCell"/>
</dbReference>
<dbReference type="EMBL" id="FUYV01000002">
    <property type="protein sequence ID" value="SKB52176.1"/>
    <property type="molecule type" value="Genomic_DNA"/>
</dbReference>
<dbReference type="Pfam" id="PF00166">
    <property type="entry name" value="Cpn10"/>
    <property type="match status" value="1"/>
</dbReference>
<dbReference type="GO" id="GO:0044183">
    <property type="term" value="F:protein folding chaperone"/>
    <property type="evidence" value="ECO:0007669"/>
    <property type="project" value="InterPro"/>
</dbReference>
<protein>
    <recommendedName>
        <fullName evidence="3">Co-chaperonin GroES</fullName>
    </recommendedName>
    <alternativeName>
        <fullName evidence="3">10 kDa chaperonin</fullName>
    </alternativeName>
    <alternativeName>
        <fullName evidence="3">Chaperonin-10</fullName>
        <shortName evidence="3">Cpn10</shortName>
    </alternativeName>
</protein>
<dbReference type="AlphaFoldDB" id="A0A1T5BYE5"/>
<dbReference type="STRING" id="889453.SAMN03080601_00687"/>
<name>A0A1T5BYE5_9BACT</name>
<organism evidence="5 6">
    <name type="scientific">Alkalitalea saponilacus</name>
    <dbReference type="NCBI Taxonomy" id="889453"/>
    <lineage>
        <taxon>Bacteria</taxon>
        <taxon>Pseudomonadati</taxon>
        <taxon>Bacteroidota</taxon>
        <taxon>Bacteroidia</taxon>
        <taxon>Marinilabiliales</taxon>
        <taxon>Marinilabiliaceae</taxon>
        <taxon>Alkalitalea</taxon>
    </lineage>
</organism>
<dbReference type="RefSeq" id="WP_079556476.1">
    <property type="nucleotide sequence ID" value="NZ_CP021904.1"/>
</dbReference>
<keyword evidence="6" id="KW-1185">Reference proteome</keyword>
<dbReference type="GO" id="GO:0005524">
    <property type="term" value="F:ATP binding"/>
    <property type="evidence" value="ECO:0007669"/>
    <property type="project" value="InterPro"/>
</dbReference>
<comment type="subunit">
    <text evidence="3">Heptamer of 7 subunits arranged in a ring. Interacts with the chaperonin GroEL.</text>
</comment>
<evidence type="ECO:0000256" key="2">
    <source>
        <dbReference type="ARBA" id="ARBA00023186"/>
    </source>
</evidence>
<keyword evidence="3" id="KW-0963">Cytoplasm</keyword>
<keyword evidence="2 3" id="KW-0143">Chaperone</keyword>
<comment type="function">
    <text evidence="3 4">Together with the chaperonin GroEL, plays an essential role in assisting protein folding. The GroEL-GroES system forms a nano-cage that allows encapsulation of the non-native substrate proteins and provides a physical environment optimized to promote and accelerate protein folding. GroES binds to the apical surface of the GroEL ring, thereby capping the opening of the GroEL channel.</text>
</comment>
<dbReference type="GO" id="GO:0051082">
    <property type="term" value="F:unfolded protein binding"/>
    <property type="evidence" value="ECO:0007669"/>
    <property type="project" value="TreeGrafter"/>
</dbReference>
<dbReference type="PANTHER" id="PTHR10772:SF58">
    <property type="entry name" value="CO-CHAPERONIN GROES"/>
    <property type="match status" value="1"/>
</dbReference>
<evidence type="ECO:0000313" key="5">
    <source>
        <dbReference type="EMBL" id="SKB52176.1"/>
    </source>
</evidence>
<comment type="similarity">
    <text evidence="1 3 4">Belongs to the GroES chaperonin family.</text>
</comment>
<dbReference type="Proteomes" id="UP000191055">
    <property type="component" value="Unassembled WGS sequence"/>
</dbReference>
<dbReference type="InterPro" id="IPR011032">
    <property type="entry name" value="GroES-like_sf"/>
</dbReference>
<dbReference type="NCBIfam" id="NF001531">
    <property type="entry name" value="PRK00364.2-2"/>
    <property type="match status" value="1"/>
</dbReference>
<dbReference type="PANTHER" id="PTHR10772">
    <property type="entry name" value="10 KDA HEAT SHOCK PROTEIN"/>
    <property type="match status" value="1"/>
</dbReference>
<evidence type="ECO:0000256" key="1">
    <source>
        <dbReference type="ARBA" id="ARBA00006975"/>
    </source>
</evidence>
<comment type="subcellular location">
    <subcellularLocation>
        <location evidence="3">Cytoplasm</location>
    </subcellularLocation>
</comment>